<gene>
    <name evidence="2" type="ORF">ESY86_10165</name>
</gene>
<sequence>MSPLFSIVIPLYNKANEISQTLESVFKQTLKEFEIIIVNDGSTDNSLLEVQKFEDKRISIFTTENKGVSHARNFGIEKAKAPLIAFLDADDLWYPHHLENLKQLYQTYPNCGMYCKAYEKSYLGRHIVAAKFNGLESDFEGIVPDYFENSLIDAIAWTSATAIPKIVFKTYGVFDTNLKSGQDTDLWMRVALNEPIAFSKNISAIHVLTGQEHHLSQSKHRVDRLKLLNKFKEAEKSSKSLKKYMDYNRFSMAIERKCQGDSSTFKQLKAEINLDNLNAKQRLLLKLPKPLLNLLKKSQQQLIGYGLYFSAFR</sequence>
<feature type="domain" description="Glycosyltransferase 2-like" evidence="1">
    <location>
        <begin position="6"/>
        <end position="126"/>
    </location>
</feature>
<dbReference type="SUPFAM" id="SSF53448">
    <property type="entry name" value="Nucleotide-diphospho-sugar transferases"/>
    <property type="match status" value="1"/>
</dbReference>
<dbReference type="CDD" id="cd00761">
    <property type="entry name" value="Glyco_tranf_GTA_type"/>
    <property type="match status" value="1"/>
</dbReference>
<evidence type="ECO:0000313" key="3">
    <source>
        <dbReference type="Proteomes" id="UP000321578"/>
    </source>
</evidence>
<dbReference type="Proteomes" id="UP000321578">
    <property type="component" value="Unassembled WGS sequence"/>
</dbReference>
<dbReference type="InterPro" id="IPR001173">
    <property type="entry name" value="Glyco_trans_2-like"/>
</dbReference>
<dbReference type="Gene3D" id="3.90.550.10">
    <property type="entry name" value="Spore Coat Polysaccharide Biosynthesis Protein SpsA, Chain A"/>
    <property type="match status" value="1"/>
</dbReference>
<dbReference type="GO" id="GO:0016758">
    <property type="term" value="F:hexosyltransferase activity"/>
    <property type="evidence" value="ECO:0007669"/>
    <property type="project" value="UniProtKB-ARBA"/>
</dbReference>
<dbReference type="OrthoDB" id="597270at2"/>
<accession>A0A5C6ZHD7</accession>
<evidence type="ECO:0000313" key="2">
    <source>
        <dbReference type="EMBL" id="TXD89123.1"/>
    </source>
</evidence>
<dbReference type="InterPro" id="IPR029044">
    <property type="entry name" value="Nucleotide-diphossugar_trans"/>
</dbReference>
<organism evidence="2 3">
    <name type="scientific">Subsaximicrobium wynnwilliamsii</name>
    <dbReference type="NCBI Taxonomy" id="291179"/>
    <lineage>
        <taxon>Bacteria</taxon>
        <taxon>Pseudomonadati</taxon>
        <taxon>Bacteroidota</taxon>
        <taxon>Flavobacteriia</taxon>
        <taxon>Flavobacteriales</taxon>
        <taxon>Flavobacteriaceae</taxon>
        <taxon>Subsaximicrobium</taxon>
    </lineage>
</organism>
<keyword evidence="2" id="KW-0808">Transferase</keyword>
<protein>
    <submittedName>
        <fullName evidence="2">Glycosyltransferase family 2 protein</fullName>
    </submittedName>
</protein>
<dbReference type="PANTHER" id="PTHR22916">
    <property type="entry name" value="GLYCOSYLTRANSFERASE"/>
    <property type="match status" value="1"/>
</dbReference>
<proteinExistence type="predicted"/>
<dbReference type="AlphaFoldDB" id="A0A5C6ZHD7"/>
<dbReference type="EMBL" id="VORO01000009">
    <property type="protein sequence ID" value="TXD89123.1"/>
    <property type="molecule type" value="Genomic_DNA"/>
</dbReference>
<name>A0A5C6ZHD7_9FLAO</name>
<evidence type="ECO:0000259" key="1">
    <source>
        <dbReference type="Pfam" id="PF00535"/>
    </source>
</evidence>
<dbReference type="Pfam" id="PF00535">
    <property type="entry name" value="Glycos_transf_2"/>
    <property type="match status" value="1"/>
</dbReference>
<reference evidence="2 3" key="1">
    <citation type="submission" date="2019-08" db="EMBL/GenBank/DDBJ databases">
        <title>Genomes of Subsaximicrobium wynnwilliamsii strains.</title>
        <authorList>
            <person name="Bowman J.P."/>
        </authorList>
    </citation>
    <scope>NUCLEOTIDE SEQUENCE [LARGE SCALE GENOMIC DNA]</scope>
    <source>
        <strain evidence="2 3">2-80-2</strain>
    </source>
</reference>
<dbReference type="PANTHER" id="PTHR22916:SF3">
    <property type="entry name" value="UDP-GLCNAC:BETAGAL BETA-1,3-N-ACETYLGLUCOSAMINYLTRANSFERASE-LIKE PROTEIN 1"/>
    <property type="match status" value="1"/>
</dbReference>
<comment type="caution">
    <text evidence="2">The sequence shown here is derived from an EMBL/GenBank/DDBJ whole genome shotgun (WGS) entry which is preliminary data.</text>
</comment>
<keyword evidence="3" id="KW-1185">Reference proteome</keyword>
<dbReference type="RefSeq" id="WP_147086477.1">
    <property type="nucleotide sequence ID" value="NZ_VORM01000007.1"/>
</dbReference>